<evidence type="ECO:0000256" key="6">
    <source>
        <dbReference type="ARBA" id="ARBA00023136"/>
    </source>
</evidence>
<keyword evidence="4 7" id="KW-0812">Transmembrane</keyword>
<feature type="transmembrane region" description="Helical" evidence="7">
    <location>
        <begin position="137"/>
        <end position="159"/>
    </location>
</feature>
<protein>
    <submittedName>
        <fullName evidence="8">Uncharacterized protein</fullName>
    </submittedName>
</protein>
<dbReference type="Gene3D" id="1.10.1760.20">
    <property type="match status" value="1"/>
</dbReference>
<feature type="transmembrane region" description="Helical" evidence="7">
    <location>
        <begin position="40"/>
        <end position="58"/>
    </location>
</feature>
<dbReference type="InterPro" id="IPR002751">
    <property type="entry name" value="CbiM/NikMN"/>
</dbReference>
<evidence type="ECO:0000256" key="7">
    <source>
        <dbReference type="SAM" id="Phobius"/>
    </source>
</evidence>
<evidence type="ECO:0000313" key="9">
    <source>
        <dbReference type="Proteomes" id="UP000244930"/>
    </source>
</evidence>
<accession>A0A2U8GNL2</accession>
<dbReference type="AlphaFoldDB" id="A0A2U8GNL2"/>
<dbReference type="GO" id="GO:0005886">
    <property type="term" value="C:plasma membrane"/>
    <property type="evidence" value="ECO:0007669"/>
    <property type="project" value="UniProtKB-SubCell"/>
</dbReference>
<dbReference type="EMBL" id="CP022187">
    <property type="protein sequence ID" value="AWI74556.1"/>
    <property type="molecule type" value="Genomic_DNA"/>
</dbReference>
<feature type="transmembrane region" description="Helical" evidence="7">
    <location>
        <begin position="104"/>
        <end position="125"/>
    </location>
</feature>
<keyword evidence="5 7" id="KW-1133">Transmembrane helix</keyword>
<feature type="transmembrane region" description="Helical" evidence="7">
    <location>
        <begin position="70"/>
        <end position="98"/>
    </location>
</feature>
<organism evidence="8 9">
    <name type="scientific">Parazoarcus communis</name>
    <dbReference type="NCBI Taxonomy" id="41977"/>
    <lineage>
        <taxon>Bacteria</taxon>
        <taxon>Pseudomonadati</taxon>
        <taxon>Pseudomonadota</taxon>
        <taxon>Betaproteobacteria</taxon>
        <taxon>Rhodocyclales</taxon>
        <taxon>Zoogloeaceae</taxon>
        <taxon>Parazoarcus</taxon>
    </lineage>
</organism>
<dbReference type="Pfam" id="PF01891">
    <property type="entry name" value="CbiM"/>
    <property type="match status" value="1"/>
</dbReference>
<dbReference type="GO" id="GO:0000041">
    <property type="term" value="P:transition metal ion transport"/>
    <property type="evidence" value="ECO:0007669"/>
    <property type="project" value="InterPro"/>
</dbReference>
<gene>
    <name evidence="8" type="ORF">CEW83_04485</name>
</gene>
<evidence type="ECO:0000256" key="3">
    <source>
        <dbReference type="ARBA" id="ARBA00022475"/>
    </source>
</evidence>
<keyword evidence="6 7" id="KW-0472">Membrane</keyword>
<evidence type="ECO:0000256" key="2">
    <source>
        <dbReference type="ARBA" id="ARBA00022448"/>
    </source>
</evidence>
<dbReference type="Proteomes" id="UP000244930">
    <property type="component" value="Chromosome"/>
</dbReference>
<keyword evidence="9" id="KW-1185">Reference proteome</keyword>
<keyword evidence="2" id="KW-0813">Transport</keyword>
<evidence type="ECO:0000256" key="5">
    <source>
        <dbReference type="ARBA" id="ARBA00022989"/>
    </source>
</evidence>
<dbReference type="KEGG" id="acom:CEW83_04485"/>
<feature type="transmembrane region" description="Helical" evidence="7">
    <location>
        <begin position="179"/>
        <end position="204"/>
    </location>
</feature>
<reference evidence="8 9" key="1">
    <citation type="submission" date="2017-06" db="EMBL/GenBank/DDBJ databases">
        <title>Azoarcus.</title>
        <authorList>
            <person name="Woo J.-H."/>
            <person name="Kim H.-S."/>
        </authorList>
    </citation>
    <scope>NUCLEOTIDE SEQUENCE [LARGE SCALE GENOMIC DNA]</scope>
    <source>
        <strain evidence="8 9">TSPY31</strain>
    </source>
</reference>
<evidence type="ECO:0000256" key="1">
    <source>
        <dbReference type="ARBA" id="ARBA00004651"/>
    </source>
</evidence>
<evidence type="ECO:0000313" key="8">
    <source>
        <dbReference type="EMBL" id="AWI74556.1"/>
    </source>
</evidence>
<name>A0A2U8GNL2_9RHOO</name>
<comment type="subcellular location">
    <subcellularLocation>
        <location evidence="1">Cell membrane</location>
        <topology evidence="1">Multi-pass membrane protein</topology>
    </subcellularLocation>
</comment>
<keyword evidence="3" id="KW-1003">Cell membrane</keyword>
<proteinExistence type="predicted"/>
<evidence type="ECO:0000256" key="4">
    <source>
        <dbReference type="ARBA" id="ARBA00022692"/>
    </source>
</evidence>
<sequence>MNLPASLFSTTWHWIAAALALLVLYQSVLKAPWKRLSQGTQLNLLLGFVIGLGLTWSLKAGVKPGLNLHMLGAMAVTLTLGPRLAIIALALTLSVITLNGSVEWQAWPINFMLMAVLPVMIAHGIHRFVVRYLPAHFFVFIFVVGFAGSALTIMLQGAITSAAMVLSGAYPATFLINEYLPYFLFLGFAEGWLSGALITVMVIYRPEWVVAFDDRRYLWNK</sequence>
<dbReference type="RefSeq" id="WP_108948263.1">
    <property type="nucleotide sequence ID" value="NZ_CP022187.1"/>
</dbReference>